<dbReference type="GO" id="GO:0005829">
    <property type="term" value="C:cytosol"/>
    <property type="evidence" value="ECO:0007669"/>
    <property type="project" value="TreeGrafter"/>
</dbReference>
<keyword evidence="6" id="KW-0067">ATP-binding</keyword>
<dbReference type="FunFam" id="1.10.510.10:FF:000059">
    <property type="entry name" value="Casein kinase II subunit alpha"/>
    <property type="match status" value="1"/>
</dbReference>
<keyword evidence="3" id="KW-0808">Transferase</keyword>
<comment type="caution">
    <text evidence="11">The sequence shown here is derived from an EMBL/GenBank/DDBJ whole genome shotgun (WGS) entry which is preliminary data.</text>
</comment>
<dbReference type="PROSITE" id="PS00108">
    <property type="entry name" value="PROTEIN_KINASE_ST"/>
    <property type="match status" value="1"/>
</dbReference>
<keyword evidence="9" id="KW-1133">Transmembrane helix</keyword>
<dbReference type="GO" id="GO:0005634">
    <property type="term" value="C:nucleus"/>
    <property type="evidence" value="ECO:0007669"/>
    <property type="project" value="TreeGrafter"/>
</dbReference>
<name>A0A9Q0LVL0_ANAIG</name>
<dbReference type="FunFam" id="3.30.200.20:FF:000088">
    <property type="entry name" value="Casein kinase II subunit alpha"/>
    <property type="match status" value="1"/>
</dbReference>
<dbReference type="InterPro" id="IPR000719">
    <property type="entry name" value="Prot_kinase_dom"/>
</dbReference>
<evidence type="ECO:0000256" key="8">
    <source>
        <dbReference type="ARBA" id="ARBA00048679"/>
    </source>
</evidence>
<comment type="catalytic activity">
    <reaction evidence="8">
        <text>L-seryl-[protein] + ATP = O-phospho-L-seryl-[protein] + ADP + H(+)</text>
        <dbReference type="Rhea" id="RHEA:17989"/>
        <dbReference type="Rhea" id="RHEA-COMP:9863"/>
        <dbReference type="Rhea" id="RHEA-COMP:11604"/>
        <dbReference type="ChEBI" id="CHEBI:15378"/>
        <dbReference type="ChEBI" id="CHEBI:29999"/>
        <dbReference type="ChEBI" id="CHEBI:30616"/>
        <dbReference type="ChEBI" id="CHEBI:83421"/>
        <dbReference type="ChEBI" id="CHEBI:456216"/>
        <dbReference type="EC" id="2.7.11.1"/>
    </reaction>
</comment>
<evidence type="ECO:0000256" key="2">
    <source>
        <dbReference type="ARBA" id="ARBA00022527"/>
    </source>
</evidence>
<keyword evidence="9" id="KW-0812">Transmembrane</keyword>
<keyword evidence="9" id="KW-0472">Membrane</keyword>
<evidence type="ECO:0000256" key="4">
    <source>
        <dbReference type="ARBA" id="ARBA00022741"/>
    </source>
</evidence>
<feature type="domain" description="Protein kinase" evidence="10">
    <location>
        <begin position="112"/>
        <end position="410"/>
    </location>
</feature>
<dbReference type="GO" id="GO:0051726">
    <property type="term" value="P:regulation of cell cycle"/>
    <property type="evidence" value="ECO:0007669"/>
    <property type="project" value="TreeGrafter"/>
</dbReference>
<dbReference type="PANTHER" id="PTHR24054:SF0">
    <property type="entry name" value="CASEIN KINASE II SUBUNIT ALPHA"/>
    <property type="match status" value="1"/>
</dbReference>
<dbReference type="AlphaFoldDB" id="A0A9Q0LVL0"/>
<evidence type="ECO:0000256" key="7">
    <source>
        <dbReference type="ARBA" id="ARBA00047899"/>
    </source>
</evidence>
<dbReference type="PANTHER" id="PTHR24054">
    <property type="entry name" value="CASEIN KINASE II SUBUNIT ALPHA"/>
    <property type="match status" value="1"/>
</dbReference>
<evidence type="ECO:0000256" key="6">
    <source>
        <dbReference type="ARBA" id="ARBA00022840"/>
    </source>
</evidence>
<accession>A0A9Q0LVL0</accession>
<proteinExistence type="predicted"/>
<dbReference type="SMART" id="SM00220">
    <property type="entry name" value="S_TKc"/>
    <property type="match status" value="1"/>
</dbReference>
<sequence>MIPFIQNLIIKIIFILIIFEFFLQVLDFFIEKEIEKEFEKEIEKEFDSFYFFGNWKIQNPINISNNTFVNIKNYCIRKSSISRVYSQVNNKNNKDVWDLDLFNIKYGNPNNYKKAEKIGSGKYSNVYLCENKKYVIKELKPISLNKIKREIKVLEILEGKNNTIKLLDVFKNEEEEEEGKNQSCLDSRYHNCTSVSLVFEYIENINYKELYPNLTKQEIKYYMKQLLIALDYSHSKGIMHRDVKPSNVLIDHQNHRLELCDWGLGEFYHPGKEYIVRVATRYYKAPELLLQKKDYDYSVDMWAFGCLFAGVVFRSNAIFKGSNNSDQLVKIVEQLGFNDLDQYLIQNHLFLDSEVFEIVKYFEKKDFSPFVNEENQDIANQNAIDLIEKLLVYDSKKRLTAREALEHQYFQEE</sequence>
<reference evidence="11" key="1">
    <citation type="submission" date="2022-10" db="EMBL/GenBank/DDBJ databases">
        <title>Novel sulphate-reducing endosymbionts in the free-living metamonad Anaeramoeba.</title>
        <authorList>
            <person name="Jerlstrom-Hultqvist J."/>
            <person name="Cepicka I."/>
            <person name="Gallot-Lavallee L."/>
            <person name="Salas-Leiva D."/>
            <person name="Curtis B.A."/>
            <person name="Zahonova K."/>
            <person name="Pipaliya S."/>
            <person name="Dacks J."/>
            <person name="Roger A.J."/>
        </authorList>
    </citation>
    <scope>NUCLEOTIDE SEQUENCE</scope>
    <source>
        <strain evidence="11">BMAN</strain>
    </source>
</reference>
<organism evidence="11 12">
    <name type="scientific">Anaeramoeba ignava</name>
    <name type="common">Anaerobic marine amoeba</name>
    <dbReference type="NCBI Taxonomy" id="1746090"/>
    <lineage>
        <taxon>Eukaryota</taxon>
        <taxon>Metamonada</taxon>
        <taxon>Anaeramoebidae</taxon>
        <taxon>Anaeramoeba</taxon>
    </lineage>
</organism>
<dbReference type="InterPro" id="IPR008271">
    <property type="entry name" value="Ser/Thr_kinase_AS"/>
</dbReference>
<dbReference type="PROSITE" id="PS50011">
    <property type="entry name" value="PROTEIN_KINASE_DOM"/>
    <property type="match status" value="1"/>
</dbReference>
<dbReference type="InterPro" id="IPR045216">
    <property type="entry name" value="CK2_alpha"/>
</dbReference>
<dbReference type="OrthoDB" id="10254671at2759"/>
<evidence type="ECO:0000256" key="5">
    <source>
        <dbReference type="ARBA" id="ARBA00022777"/>
    </source>
</evidence>
<keyword evidence="12" id="KW-1185">Reference proteome</keyword>
<dbReference type="Gene3D" id="3.30.200.20">
    <property type="entry name" value="Phosphorylase Kinase, domain 1"/>
    <property type="match status" value="1"/>
</dbReference>
<dbReference type="GO" id="GO:0005524">
    <property type="term" value="F:ATP binding"/>
    <property type="evidence" value="ECO:0007669"/>
    <property type="project" value="UniProtKB-KW"/>
</dbReference>
<evidence type="ECO:0000259" key="10">
    <source>
        <dbReference type="PROSITE" id="PS50011"/>
    </source>
</evidence>
<keyword evidence="5 11" id="KW-0418">Kinase</keyword>
<comment type="catalytic activity">
    <reaction evidence="7">
        <text>L-threonyl-[protein] + ATP = O-phospho-L-threonyl-[protein] + ADP + H(+)</text>
        <dbReference type="Rhea" id="RHEA:46608"/>
        <dbReference type="Rhea" id="RHEA-COMP:11060"/>
        <dbReference type="Rhea" id="RHEA-COMP:11605"/>
        <dbReference type="ChEBI" id="CHEBI:15378"/>
        <dbReference type="ChEBI" id="CHEBI:30013"/>
        <dbReference type="ChEBI" id="CHEBI:30616"/>
        <dbReference type="ChEBI" id="CHEBI:61977"/>
        <dbReference type="ChEBI" id="CHEBI:456216"/>
        <dbReference type="EC" id="2.7.11.1"/>
    </reaction>
</comment>
<evidence type="ECO:0000313" key="11">
    <source>
        <dbReference type="EMBL" id="KAJ5079878.1"/>
    </source>
</evidence>
<dbReference type="EC" id="2.7.11.1" evidence="1"/>
<evidence type="ECO:0000313" key="12">
    <source>
        <dbReference type="Proteomes" id="UP001149090"/>
    </source>
</evidence>
<evidence type="ECO:0000256" key="1">
    <source>
        <dbReference type="ARBA" id="ARBA00012513"/>
    </source>
</evidence>
<dbReference type="OMA" id="DPPIHSQ"/>
<keyword evidence="2" id="KW-0723">Serine/threonine-protein kinase</keyword>
<dbReference type="InterPro" id="IPR011009">
    <property type="entry name" value="Kinase-like_dom_sf"/>
</dbReference>
<gene>
    <name evidence="11" type="ORF">M0811_04191</name>
</gene>
<evidence type="ECO:0000256" key="9">
    <source>
        <dbReference type="SAM" id="Phobius"/>
    </source>
</evidence>
<dbReference type="CDD" id="cd14132">
    <property type="entry name" value="STKc_CK2_alpha"/>
    <property type="match status" value="1"/>
</dbReference>
<dbReference type="Pfam" id="PF00069">
    <property type="entry name" value="Pkinase"/>
    <property type="match status" value="1"/>
</dbReference>
<dbReference type="GO" id="GO:0005956">
    <property type="term" value="C:protein kinase CK2 complex"/>
    <property type="evidence" value="ECO:0007669"/>
    <property type="project" value="TreeGrafter"/>
</dbReference>
<protein>
    <recommendedName>
        <fullName evidence="1">non-specific serine/threonine protein kinase</fullName>
        <ecNumber evidence="1">2.7.11.1</ecNumber>
    </recommendedName>
</protein>
<dbReference type="EMBL" id="JAPDFW010000022">
    <property type="protein sequence ID" value="KAJ5079878.1"/>
    <property type="molecule type" value="Genomic_DNA"/>
</dbReference>
<dbReference type="Gene3D" id="1.10.510.10">
    <property type="entry name" value="Transferase(Phosphotransferase) domain 1"/>
    <property type="match status" value="1"/>
</dbReference>
<dbReference type="Proteomes" id="UP001149090">
    <property type="component" value="Unassembled WGS sequence"/>
</dbReference>
<dbReference type="SUPFAM" id="SSF56112">
    <property type="entry name" value="Protein kinase-like (PK-like)"/>
    <property type="match status" value="1"/>
</dbReference>
<feature type="transmembrane region" description="Helical" evidence="9">
    <location>
        <begin position="12"/>
        <end position="30"/>
    </location>
</feature>
<evidence type="ECO:0000256" key="3">
    <source>
        <dbReference type="ARBA" id="ARBA00022679"/>
    </source>
</evidence>
<keyword evidence="4" id="KW-0547">Nucleotide-binding</keyword>
<dbReference type="GO" id="GO:0004674">
    <property type="term" value="F:protein serine/threonine kinase activity"/>
    <property type="evidence" value="ECO:0007669"/>
    <property type="project" value="UniProtKB-KW"/>
</dbReference>